<dbReference type="PANTHER" id="PTHR32154">
    <property type="entry name" value="PYRUVATE-FLAVODOXIN OXIDOREDUCTASE-RELATED"/>
    <property type="match status" value="1"/>
</dbReference>
<dbReference type="SUPFAM" id="SSF52518">
    <property type="entry name" value="Thiamin diphosphate-binding fold (THDP-binding)"/>
    <property type="match status" value="1"/>
</dbReference>
<feature type="domain" description="Pyruvate/ketoisovalerate oxidoreductase catalytic" evidence="2">
    <location>
        <begin position="12"/>
        <end position="173"/>
    </location>
</feature>
<protein>
    <submittedName>
        <fullName evidence="5">2-oxoacid:acceptor oxidoreductase subunit alpha</fullName>
    </submittedName>
</protein>
<dbReference type="SUPFAM" id="SSF53323">
    <property type="entry name" value="Pyruvate-ferredoxin oxidoreductase, PFOR, domain III"/>
    <property type="match status" value="1"/>
</dbReference>
<gene>
    <name evidence="5" type="ORF">ENW73_07545</name>
</gene>
<dbReference type="InterPro" id="IPR019752">
    <property type="entry name" value="Pyrv/ketoisovalerate_OxRed_cat"/>
</dbReference>
<dbReference type="InterPro" id="IPR050722">
    <property type="entry name" value="Pyruvate:ferred/Flavod_OxRd"/>
</dbReference>
<dbReference type="InterPro" id="IPR033412">
    <property type="entry name" value="PFOR_II"/>
</dbReference>
<organism evidence="5">
    <name type="scientific">candidate division WOR-3 bacterium</name>
    <dbReference type="NCBI Taxonomy" id="2052148"/>
    <lineage>
        <taxon>Bacteria</taxon>
        <taxon>Bacteria division WOR-3</taxon>
    </lineage>
</organism>
<proteinExistence type="predicted"/>
<evidence type="ECO:0000313" key="5">
    <source>
        <dbReference type="EMBL" id="HHS52699.1"/>
    </source>
</evidence>
<dbReference type="CDD" id="cd07034">
    <property type="entry name" value="TPP_PYR_PFOR_IOR-alpha_like"/>
    <property type="match status" value="1"/>
</dbReference>
<evidence type="ECO:0000259" key="3">
    <source>
        <dbReference type="Pfam" id="PF01855"/>
    </source>
</evidence>
<dbReference type="GO" id="GO:0016903">
    <property type="term" value="F:oxidoreductase activity, acting on the aldehyde or oxo group of donors"/>
    <property type="evidence" value="ECO:0007669"/>
    <property type="project" value="InterPro"/>
</dbReference>
<dbReference type="Pfam" id="PF01558">
    <property type="entry name" value="POR"/>
    <property type="match status" value="1"/>
</dbReference>
<dbReference type="InterPro" id="IPR002880">
    <property type="entry name" value="Pyrv_Fd/Flavodoxin_OxRdtase_N"/>
</dbReference>
<dbReference type="Gene3D" id="3.40.50.920">
    <property type="match status" value="1"/>
</dbReference>
<dbReference type="GO" id="GO:0006979">
    <property type="term" value="P:response to oxidative stress"/>
    <property type="evidence" value="ECO:0007669"/>
    <property type="project" value="TreeGrafter"/>
</dbReference>
<evidence type="ECO:0000259" key="2">
    <source>
        <dbReference type="Pfam" id="PF01558"/>
    </source>
</evidence>
<dbReference type="InterPro" id="IPR009014">
    <property type="entry name" value="Transketo_C/PFOR_II"/>
</dbReference>
<reference evidence="5" key="1">
    <citation type="journal article" date="2020" name="mSystems">
        <title>Genome- and Community-Level Interaction Insights into Carbon Utilization and Element Cycling Functions of Hydrothermarchaeota in Hydrothermal Sediment.</title>
        <authorList>
            <person name="Zhou Z."/>
            <person name="Liu Y."/>
            <person name="Xu W."/>
            <person name="Pan J."/>
            <person name="Luo Z.H."/>
            <person name="Li M."/>
        </authorList>
    </citation>
    <scope>NUCLEOTIDE SEQUENCE [LARGE SCALE GENOMIC DNA]</scope>
    <source>
        <strain evidence="5">SpSt-876</strain>
    </source>
</reference>
<feature type="domain" description="Pyruvate:ferredoxin oxidoreductase core" evidence="4">
    <location>
        <begin position="472"/>
        <end position="564"/>
    </location>
</feature>
<dbReference type="InterPro" id="IPR022367">
    <property type="entry name" value="2-oxoacid/accept_OxRdtase_asu"/>
</dbReference>
<dbReference type="InterPro" id="IPR002869">
    <property type="entry name" value="Pyrv_flavodox_OxRed_cen"/>
</dbReference>
<dbReference type="FunFam" id="3.40.50.970:FF:000022">
    <property type="entry name" value="2-oxoglutarate ferredoxin oxidoreductase alpha subunit"/>
    <property type="match status" value="1"/>
</dbReference>
<sequence length="573" mass="63788">MTDVTIKIAGQAGQGMQSISYLLGKLFTRGGYYVFTSQDIMSRIRGGHNFSQIRIRDAPVYCNSAKVNVLVALDEAALTLHKDELIKDGVIIFDKEKTKFDAPGLVLFPVPLEKLAKDYGKDKIMVNTVALGALVQLTGYPVDLLYNVLKDEFSAKGMEVVNRNIASARAGYDYARNNFRRECPCKIGLKPKEPKRMLISGSEVLGVAALCSGLKFYAGYPMSPSTPIMEYLALKAKDFNIVVEQAEDEISAINMVIGAAFTGVRAMTATSGGGFALMVEGLSLAGMTETPIVIVVSQRPGPATGFPTRTEQAELQFAISAGHGEFARIVFAPGTPEQAFQLMNKAFNLADKYQVPAIILTDQHFNDSYWTVDSLDLAQITIDRYDVSNKWLNQPAYTYKRYQLTESGISPRIYPGLRNQVIYADSDEHNEEGHITESAELRKKMVEKRLKRIESIRQELASCYVYPEDNQETMLVTFGSNFGVVKEAVDILNEKKFKIGMLHLSEIFPFPRESVMAQLGFSRKIFTVENNATGQLARLLTAETRIKVTDKILKYDGRPFSVEELVDRIEMII</sequence>
<keyword evidence="1" id="KW-0560">Oxidoreductase</keyword>
<evidence type="ECO:0000259" key="4">
    <source>
        <dbReference type="Pfam" id="PF17147"/>
    </source>
</evidence>
<name>A0A7C6EDK4_UNCW3</name>
<dbReference type="NCBIfam" id="TIGR03710">
    <property type="entry name" value="OAFO_sf"/>
    <property type="match status" value="1"/>
</dbReference>
<evidence type="ECO:0000256" key="1">
    <source>
        <dbReference type="ARBA" id="ARBA00023002"/>
    </source>
</evidence>
<feature type="domain" description="Pyruvate flavodoxin/ferredoxin oxidoreductase pyrimidine binding" evidence="3">
    <location>
        <begin position="209"/>
        <end position="447"/>
    </location>
</feature>
<dbReference type="Gene3D" id="3.40.920.10">
    <property type="entry name" value="Pyruvate-ferredoxin oxidoreductase, PFOR, domain III"/>
    <property type="match status" value="1"/>
</dbReference>
<dbReference type="EMBL" id="DTLI01000177">
    <property type="protein sequence ID" value="HHS52699.1"/>
    <property type="molecule type" value="Genomic_DNA"/>
</dbReference>
<dbReference type="Pfam" id="PF01855">
    <property type="entry name" value="POR_N"/>
    <property type="match status" value="1"/>
</dbReference>
<dbReference type="Gene3D" id="3.40.50.970">
    <property type="match status" value="1"/>
</dbReference>
<dbReference type="SUPFAM" id="SSF52922">
    <property type="entry name" value="TK C-terminal domain-like"/>
    <property type="match status" value="1"/>
</dbReference>
<dbReference type="InterPro" id="IPR029061">
    <property type="entry name" value="THDP-binding"/>
</dbReference>
<dbReference type="Pfam" id="PF17147">
    <property type="entry name" value="PFOR_II"/>
    <property type="match status" value="1"/>
</dbReference>
<accession>A0A7C6EDK4</accession>
<dbReference type="PANTHER" id="PTHR32154:SF20">
    <property type="entry name" value="2-OXOGLUTARATE OXIDOREDUCTASE SUBUNIT KORA"/>
    <property type="match status" value="1"/>
</dbReference>
<comment type="caution">
    <text evidence="5">The sequence shown here is derived from an EMBL/GenBank/DDBJ whole genome shotgun (WGS) entry which is preliminary data.</text>
</comment>
<dbReference type="AlphaFoldDB" id="A0A7C6EDK4"/>